<accession>A0A8S3Z2H6</accession>
<keyword evidence="3" id="KW-1185">Reference proteome</keyword>
<evidence type="ECO:0000256" key="1">
    <source>
        <dbReference type="SAM" id="MobiDB-lite"/>
    </source>
</evidence>
<sequence length="85" mass="9555">VTEILKEVQRGAARAKEVGALGWQKCPIPVTNKTFLRNTLVSTLREPYRPPGKRGRFHVGLRSDEDGGKHHRSRDDDRTSSSRSS</sequence>
<dbReference type="PANTHER" id="PTHR34769">
    <property type="entry name" value="RCG42593, ISOFORM CRA_A"/>
    <property type="match status" value="1"/>
</dbReference>
<dbReference type="EMBL" id="CAJHNH020001309">
    <property type="protein sequence ID" value="CAG5122518.1"/>
    <property type="molecule type" value="Genomic_DNA"/>
</dbReference>
<name>A0A8S3Z2H6_9EUPU</name>
<feature type="non-terminal residue" evidence="2">
    <location>
        <position position="1"/>
    </location>
</feature>
<comment type="caution">
    <text evidence="2">The sequence shown here is derived from an EMBL/GenBank/DDBJ whole genome shotgun (WGS) entry which is preliminary data.</text>
</comment>
<dbReference type="InterPro" id="IPR038948">
    <property type="entry name" value="POLR1D-like"/>
</dbReference>
<dbReference type="AlphaFoldDB" id="A0A8S3Z2H6"/>
<dbReference type="Proteomes" id="UP000678393">
    <property type="component" value="Unassembled WGS sequence"/>
</dbReference>
<evidence type="ECO:0000313" key="2">
    <source>
        <dbReference type="EMBL" id="CAG5122518.1"/>
    </source>
</evidence>
<evidence type="ECO:0000313" key="3">
    <source>
        <dbReference type="Proteomes" id="UP000678393"/>
    </source>
</evidence>
<protein>
    <submittedName>
        <fullName evidence="2">Uncharacterized protein</fullName>
    </submittedName>
</protein>
<proteinExistence type="predicted"/>
<dbReference type="OrthoDB" id="6352295at2759"/>
<dbReference type="PANTHER" id="PTHR34769:SF1">
    <property type="entry name" value="RNA POLYMERASE I AND III SUBUNIT D"/>
    <property type="match status" value="1"/>
</dbReference>
<feature type="region of interest" description="Disordered" evidence="1">
    <location>
        <begin position="45"/>
        <end position="85"/>
    </location>
</feature>
<feature type="compositionally biased region" description="Basic and acidic residues" evidence="1">
    <location>
        <begin position="61"/>
        <end position="85"/>
    </location>
</feature>
<reference evidence="2" key="1">
    <citation type="submission" date="2021-04" db="EMBL/GenBank/DDBJ databases">
        <authorList>
            <consortium name="Molecular Ecology Group"/>
        </authorList>
    </citation>
    <scope>NUCLEOTIDE SEQUENCE</scope>
</reference>
<feature type="non-terminal residue" evidence="2">
    <location>
        <position position="85"/>
    </location>
</feature>
<gene>
    <name evidence="2" type="ORF">CUNI_LOCUS8076</name>
</gene>
<organism evidence="2 3">
    <name type="scientific">Candidula unifasciata</name>
    <dbReference type="NCBI Taxonomy" id="100452"/>
    <lineage>
        <taxon>Eukaryota</taxon>
        <taxon>Metazoa</taxon>
        <taxon>Spiralia</taxon>
        <taxon>Lophotrochozoa</taxon>
        <taxon>Mollusca</taxon>
        <taxon>Gastropoda</taxon>
        <taxon>Heterobranchia</taxon>
        <taxon>Euthyneura</taxon>
        <taxon>Panpulmonata</taxon>
        <taxon>Eupulmonata</taxon>
        <taxon>Stylommatophora</taxon>
        <taxon>Helicina</taxon>
        <taxon>Helicoidea</taxon>
        <taxon>Geomitridae</taxon>
        <taxon>Candidula</taxon>
    </lineage>
</organism>